<comment type="caution">
    <text evidence="1">The sequence shown here is derived from an EMBL/GenBank/DDBJ whole genome shotgun (WGS) entry which is preliminary data.</text>
</comment>
<accession>A0A8T0HZI6</accession>
<evidence type="ECO:0000313" key="2">
    <source>
        <dbReference type="Proteomes" id="UP000822688"/>
    </source>
</evidence>
<protein>
    <submittedName>
        <fullName evidence="1">Uncharacterized protein</fullName>
    </submittedName>
</protein>
<proteinExistence type="predicted"/>
<organism evidence="1 2">
    <name type="scientific">Ceratodon purpureus</name>
    <name type="common">Fire moss</name>
    <name type="synonym">Dicranum purpureum</name>
    <dbReference type="NCBI Taxonomy" id="3225"/>
    <lineage>
        <taxon>Eukaryota</taxon>
        <taxon>Viridiplantae</taxon>
        <taxon>Streptophyta</taxon>
        <taxon>Embryophyta</taxon>
        <taxon>Bryophyta</taxon>
        <taxon>Bryophytina</taxon>
        <taxon>Bryopsida</taxon>
        <taxon>Dicranidae</taxon>
        <taxon>Pseudoditrichales</taxon>
        <taxon>Ditrichaceae</taxon>
        <taxon>Ceratodon</taxon>
    </lineage>
</organism>
<name>A0A8T0HZI6_CERPU</name>
<evidence type="ECO:0000313" key="1">
    <source>
        <dbReference type="EMBL" id="KAG0576590.1"/>
    </source>
</evidence>
<gene>
    <name evidence="1" type="ORF">KC19_5G092000</name>
</gene>
<dbReference type="AlphaFoldDB" id="A0A8T0HZI6"/>
<dbReference type="Proteomes" id="UP000822688">
    <property type="component" value="Chromosome 5"/>
</dbReference>
<dbReference type="EMBL" id="CM026425">
    <property type="protein sequence ID" value="KAG0576590.1"/>
    <property type="molecule type" value="Genomic_DNA"/>
</dbReference>
<reference evidence="1" key="1">
    <citation type="submission" date="2020-06" db="EMBL/GenBank/DDBJ databases">
        <title>WGS assembly of Ceratodon purpureus strain R40.</title>
        <authorList>
            <person name="Carey S.B."/>
            <person name="Jenkins J."/>
            <person name="Shu S."/>
            <person name="Lovell J.T."/>
            <person name="Sreedasyam A."/>
            <person name="Maumus F."/>
            <person name="Tiley G.P."/>
            <person name="Fernandez-Pozo N."/>
            <person name="Barry K."/>
            <person name="Chen C."/>
            <person name="Wang M."/>
            <person name="Lipzen A."/>
            <person name="Daum C."/>
            <person name="Saski C.A."/>
            <person name="Payton A.C."/>
            <person name="Mcbreen J.C."/>
            <person name="Conrad R.E."/>
            <person name="Kollar L.M."/>
            <person name="Olsson S."/>
            <person name="Huttunen S."/>
            <person name="Landis J.B."/>
            <person name="Wickett N.J."/>
            <person name="Johnson M.G."/>
            <person name="Rensing S.A."/>
            <person name="Grimwood J."/>
            <person name="Schmutz J."/>
            <person name="Mcdaniel S.F."/>
        </authorList>
    </citation>
    <scope>NUCLEOTIDE SEQUENCE</scope>
    <source>
        <strain evidence="1">R40</strain>
    </source>
</reference>
<sequence>MIFQSLQTNIQIMKQTVIPRLHHMDDTREEKNETYHTQNHAIAIPTLEYNLEGTKRSHSTIPPSPNSTKSCNCMTHLQQTMQLVLMAVRNLSDGKMGMIAQRNEFATERRMRARASQRREGGGRVGYGWRAREGLRHCSHVGESVPLAMEMAKCR</sequence>
<keyword evidence="2" id="KW-1185">Reference proteome</keyword>